<feature type="compositionally biased region" description="Basic residues" evidence="1">
    <location>
        <begin position="561"/>
        <end position="573"/>
    </location>
</feature>
<feature type="region of interest" description="Disordered" evidence="1">
    <location>
        <begin position="22"/>
        <end position="46"/>
    </location>
</feature>
<accession>A0A9N9RHR1</accession>
<reference evidence="2" key="2">
    <citation type="submission" date="2022-10" db="EMBL/GenBank/DDBJ databases">
        <authorList>
            <consortium name="ENA_rothamsted_submissions"/>
            <consortium name="culmorum"/>
            <person name="King R."/>
        </authorList>
    </citation>
    <scope>NUCLEOTIDE SEQUENCE</scope>
</reference>
<keyword evidence="3" id="KW-1185">Reference proteome</keyword>
<sequence length="579" mass="66649">MEVDAINIGSKIIEHENTEINNNFTSNDEEPVTEKQNETVPVDLGPQSTASKEYILTNEVLNQDLSQIIHSNASCIHQLKLNISKEDVLETKSKTCINCGDKYENYKKYIQSVASKSSSREKFKPKKSVPESRSKCSQLSKNYSHRSLAPCQSFDQCSKCNQVIFATNPSCASFDHCKRCEKSRENISHNSCNSQSHNLKARSVTFSPCYGNVSKMHSFCGCSSTLKCNKHCKKELQHCADTISNKSTSNMTNYPPKEPSQLSMMKKMLQERVDACSNVELKTYRKRSKDIKHISLSKKRRYRIKNTNKDNDDLACPSNPCCLSNERKKRLETVTNKLVQREGIRQKEIQQKREEKLKRLQKNDCEDLDQCKKDGQCPVKESNDKCKAYCKKYKKMKYEIELQNYLVDKLNRELQIKTFKKYQESTLLELKNIIQKEIMKLKEMIDFTIFEQCQNKDLGWGSIPISSLTTNTIKMPQPSCGLPKTPSSVSNVSTFSMLEDLNLCQEKEKVKIQLEFENNRQKHITAILDGIQKLEYKISELKSVQLQLLNEIESLSNKKSNDKRKLKKTKIKAKSQSSY</sequence>
<feature type="region of interest" description="Disordered" evidence="1">
    <location>
        <begin position="558"/>
        <end position="579"/>
    </location>
</feature>
<evidence type="ECO:0000313" key="3">
    <source>
        <dbReference type="Proteomes" id="UP001153620"/>
    </source>
</evidence>
<proteinExistence type="predicted"/>
<gene>
    <name evidence="2" type="ORF">CHIRRI_LOCUS36</name>
</gene>
<dbReference type="EMBL" id="OU895877">
    <property type="protein sequence ID" value="CAG9797035.1"/>
    <property type="molecule type" value="Genomic_DNA"/>
</dbReference>
<dbReference type="AlphaFoldDB" id="A0A9N9RHR1"/>
<protein>
    <submittedName>
        <fullName evidence="2">Uncharacterized protein</fullName>
    </submittedName>
</protein>
<evidence type="ECO:0000256" key="1">
    <source>
        <dbReference type="SAM" id="MobiDB-lite"/>
    </source>
</evidence>
<dbReference type="Proteomes" id="UP001153620">
    <property type="component" value="Chromosome 1"/>
</dbReference>
<organism evidence="2 3">
    <name type="scientific">Chironomus riparius</name>
    <dbReference type="NCBI Taxonomy" id="315576"/>
    <lineage>
        <taxon>Eukaryota</taxon>
        <taxon>Metazoa</taxon>
        <taxon>Ecdysozoa</taxon>
        <taxon>Arthropoda</taxon>
        <taxon>Hexapoda</taxon>
        <taxon>Insecta</taxon>
        <taxon>Pterygota</taxon>
        <taxon>Neoptera</taxon>
        <taxon>Endopterygota</taxon>
        <taxon>Diptera</taxon>
        <taxon>Nematocera</taxon>
        <taxon>Chironomoidea</taxon>
        <taxon>Chironomidae</taxon>
        <taxon>Chironominae</taxon>
        <taxon>Chironomus</taxon>
    </lineage>
</organism>
<reference evidence="2" key="1">
    <citation type="submission" date="2022-01" db="EMBL/GenBank/DDBJ databases">
        <authorList>
            <person name="King R."/>
        </authorList>
    </citation>
    <scope>NUCLEOTIDE SEQUENCE</scope>
</reference>
<evidence type="ECO:0000313" key="2">
    <source>
        <dbReference type="EMBL" id="CAG9797035.1"/>
    </source>
</evidence>
<name>A0A9N9RHR1_9DIPT</name>